<sequence>MNMQKMIGFDVYGTLVDPVDMGQHLQQLIGDKAQEFGQLWHDKKVEYAFRRGLMQQYEDFGVCTQQALQYCLSVFNVTLSNSEQQDLLAKFSQLKAFDDVIPGLALLRNQGHTLAAFSNGPEVAVRTLMQNSGVLPQLHDVISVDDLKTFKPNPAVYDYLMTRTQSDLNHCWMVSSNPWDVIGAKAAGLNTAWIQRDSKKIFDPWGIEPDITVGNLIELSEQLDSL</sequence>
<evidence type="ECO:0000256" key="3">
    <source>
        <dbReference type="RuleBase" id="RU368077"/>
    </source>
</evidence>
<comment type="similarity">
    <text evidence="1 3">Belongs to the HAD-like hydrolase superfamily. S-2-haloalkanoic acid dehalogenase family.</text>
</comment>
<dbReference type="SFLD" id="SFLDS00003">
    <property type="entry name" value="Haloacid_Dehalogenase"/>
    <property type="match status" value="1"/>
</dbReference>
<comment type="caution">
    <text evidence="4">The sequence shown here is derived from an EMBL/GenBank/DDBJ whole genome shotgun (WGS) entry which is preliminary data.</text>
</comment>
<dbReference type="Proteomes" id="UP000055702">
    <property type="component" value="Unassembled WGS sequence"/>
</dbReference>
<dbReference type="NCBIfam" id="TIGR01428">
    <property type="entry name" value="HAD_type_II"/>
    <property type="match status" value="1"/>
</dbReference>
<dbReference type="PANTHER" id="PTHR43316:SF3">
    <property type="entry name" value="HALOACID DEHALOGENASE, TYPE II (AFU_ORTHOLOGUE AFUA_2G07750)-RELATED"/>
    <property type="match status" value="1"/>
</dbReference>
<reference evidence="4 5" key="1">
    <citation type="submission" date="2016-01" db="EMBL/GenBank/DDBJ databases">
        <title>Draft genome of the antarctic isolate Shewanella frigidimarina Ag06-30.</title>
        <authorList>
            <person name="Parmeciano Di Noto G."/>
            <person name="Vazquez S."/>
            <person name="Mac Cormack W."/>
            <person name="Iriarte A."/>
            <person name="Quiroga C."/>
        </authorList>
    </citation>
    <scope>NUCLEOTIDE SEQUENCE [LARGE SCALE GENOMIC DNA]</scope>
    <source>
        <strain evidence="4 5">Ag06-30</strain>
    </source>
</reference>
<dbReference type="EC" id="3.8.1.2" evidence="3"/>
<dbReference type="PRINTS" id="PR00413">
    <property type="entry name" value="HADHALOGNASE"/>
</dbReference>
<dbReference type="InterPro" id="IPR006328">
    <property type="entry name" value="2-HAD"/>
</dbReference>
<dbReference type="Gene3D" id="3.40.50.1000">
    <property type="entry name" value="HAD superfamily/HAD-like"/>
    <property type="match status" value="1"/>
</dbReference>
<dbReference type="InterPro" id="IPR036412">
    <property type="entry name" value="HAD-like_sf"/>
</dbReference>
<organism evidence="4">
    <name type="scientific">Shewanella frigidimarina</name>
    <dbReference type="NCBI Taxonomy" id="56812"/>
    <lineage>
        <taxon>Bacteria</taxon>
        <taxon>Pseudomonadati</taxon>
        <taxon>Pseudomonadota</taxon>
        <taxon>Gammaproteobacteria</taxon>
        <taxon>Alteromonadales</taxon>
        <taxon>Shewanellaceae</taxon>
        <taxon>Shewanella</taxon>
    </lineage>
</organism>
<dbReference type="InterPro" id="IPR023214">
    <property type="entry name" value="HAD_sf"/>
</dbReference>
<comment type="catalytic activity">
    <reaction evidence="3">
        <text>an (S)-2-haloacid + H2O = a (2R)-2-hydroxycarboxylate + a halide anion + H(+)</text>
        <dbReference type="Rhea" id="RHEA:11192"/>
        <dbReference type="ChEBI" id="CHEBI:15377"/>
        <dbReference type="ChEBI" id="CHEBI:15378"/>
        <dbReference type="ChEBI" id="CHEBI:16042"/>
        <dbReference type="ChEBI" id="CHEBI:58314"/>
        <dbReference type="ChEBI" id="CHEBI:137405"/>
        <dbReference type="EC" id="3.8.1.2"/>
    </reaction>
</comment>
<evidence type="ECO:0000313" key="5">
    <source>
        <dbReference type="Proteomes" id="UP000055702"/>
    </source>
</evidence>
<keyword evidence="2 3" id="KW-0378">Hydrolase</keyword>
<dbReference type="CDD" id="cd02588">
    <property type="entry name" value="HAD_L2-DEX"/>
    <property type="match status" value="1"/>
</dbReference>
<comment type="function">
    <text evidence="3">Catalyzes the hydrolytic dehalogenation of small (S)-2-haloalkanoic acids to yield the corresponding (R)-2-hydroxyalkanoic acids.</text>
</comment>
<dbReference type="PANTHER" id="PTHR43316">
    <property type="entry name" value="HYDROLASE, HALOACID DELAHOGENASE-RELATED"/>
    <property type="match status" value="1"/>
</dbReference>
<dbReference type="Pfam" id="PF00702">
    <property type="entry name" value="Hydrolase"/>
    <property type="match status" value="1"/>
</dbReference>
<gene>
    <name evidence="4" type="ORF">AWJ07_00885</name>
</gene>
<dbReference type="NCBIfam" id="TIGR01493">
    <property type="entry name" value="HAD-SF-IA-v2"/>
    <property type="match status" value="1"/>
</dbReference>
<dbReference type="InterPro" id="IPR023198">
    <property type="entry name" value="PGP-like_dom2"/>
</dbReference>
<dbReference type="SUPFAM" id="SSF56784">
    <property type="entry name" value="HAD-like"/>
    <property type="match status" value="1"/>
</dbReference>
<dbReference type="EMBL" id="LRDC01000001">
    <property type="protein sequence ID" value="KVX03167.1"/>
    <property type="molecule type" value="Genomic_DNA"/>
</dbReference>
<dbReference type="SFLD" id="SFLDG01129">
    <property type="entry name" value="C1.5:_HAD__Beta-PGM__Phosphata"/>
    <property type="match status" value="1"/>
</dbReference>
<evidence type="ECO:0000313" key="4">
    <source>
        <dbReference type="EMBL" id="KVX03167.1"/>
    </source>
</evidence>
<dbReference type="Gene3D" id="1.10.150.240">
    <property type="entry name" value="Putative phosphatase, domain 2"/>
    <property type="match status" value="1"/>
</dbReference>
<evidence type="ECO:0000256" key="1">
    <source>
        <dbReference type="ARBA" id="ARBA00008106"/>
    </source>
</evidence>
<name>A0A106C2R5_SHEFR</name>
<dbReference type="InterPro" id="IPR006439">
    <property type="entry name" value="HAD-SF_hydro_IA"/>
</dbReference>
<proteinExistence type="inferred from homology"/>
<accession>A0A106C2R5</accession>
<dbReference type="GO" id="GO:0018784">
    <property type="term" value="F:(S)-2-haloacid dehalogenase activity"/>
    <property type="evidence" value="ECO:0007669"/>
    <property type="project" value="UniProtKB-UniRule"/>
</dbReference>
<dbReference type="AlphaFoldDB" id="A0A106C2R5"/>
<evidence type="ECO:0000256" key="2">
    <source>
        <dbReference type="ARBA" id="ARBA00022801"/>
    </source>
</evidence>
<protein>
    <recommendedName>
        <fullName evidence="3">(S)-2-haloacid dehalogenase</fullName>
        <ecNumber evidence="3">3.8.1.2</ecNumber>
    </recommendedName>
    <alternativeName>
        <fullName evidence="3">2-haloalkanoic acid dehalogenase</fullName>
    </alternativeName>
    <alternativeName>
        <fullName evidence="3">Halocarboxylic acid halidohydrolase</fullName>
    </alternativeName>
    <alternativeName>
        <fullName evidence="3">L-2-haloacid dehalogenase</fullName>
    </alternativeName>
</protein>
<dbReference type="InterPro" id="IPR051540">
    <property type="entry name" value="S-2-haloacid_dehalogenase"/>
</dbReference>